<dbReference type="RefSeq" id="XP_004989313.1">
    <property type="nucleotide sequence ID" value="XM_004989256.1"/>
</dbReference>
<feature type="region of interest" description="Disordered" evidence="2">
    <location>
        <begin position="1163"/>
        <end position="1185"/>
    </location>
</feature>
<dbReference type="KEGG" id="sre:PTSG_09949"/>
<dbReference type="PANTHER" id="PTHR43941">
    <property type="entry name" value="STRUCTURAL MAINTENANCE OF CHROMOSOMES PROTEIN 2"/>
    <property type="match status" value="1"/>
</dbReference>
<feature type="compositionally biased region" description="Polar residues" evidence="2">
    <location>
        <begin position="219"/>
        <end position="270"/>
    </location>
</feature>
<dbReference type="Proteomes" id="UP000007799">
    <property type="component" value="Unassembled WGS sequence"/>
</dbReference>
<feature type="compositionally biased region" description="Polar residues" evidence="2">
    <location>
        <begin position="39"/>
        <end position="55"/>
    </location>
</feature>
<feature type="compositionally biased region" description="Low complexity" evidence="2">
    <location>
        <begin position="808"/>
        <end position="818"/>
    </location>
</feature>
<dbReference type="InParanoid" id="F2UNM3"/>
<dbReference type="PANTHER" id="PTHR43941:SF1">
    <property type="entry name" value="STRUCTURAL MAINTENANCE OF CHROMOSOMES PROTEIN 2"/>
    <property type="match status" value="1"/>
</dbReference>
<feature type="region of interest" description="Disordered" evidence="2">
    <location>
        <begin position="808"/>
        <end position="842"/>
    </location>
</feature>
<feature type="region of interest" description="Disordered" evidence="2">
    <location>
        <begin position="207"/>
        <end position="466"/>
    </location>
</feature>
<evidence type="ECO:0000313" key="3">
    <source>
        <dbReference type="EMBL" id="EGD79228.1"/>
    </source>
</evidence>
<protein>
    <submittedName>
        <fullName evidence="3">Uncharacterized protein</fullName>
    </submittedName>
</protein>
<name>F2UNM3_SALR5</name>
<feature type="compositionally biased region" description="Polar residues" evidence="2">
    <location>
        <begin position="824"/>
        <end position="842"/>
    </location>
</feature>
<sequence length="1220" mass="134382">MGSPGTPMGVLQADFQRLIDQALLSPVESTPGTDDAASSKASTPHQQRYEPQQHPQMHKRALQGSPGLSPVRWSQASMQVYELDTPAVMRTATKQSTSSSVASAVSYELDADASTSQIFNSSTHSENAAKSNSSTNDSSDTSSDESVARVWLTGDKENSQANASTNNDAENNSAVSRRFITPIITPSPNSTPPASVKLWRHPFTPSTAATHRQQHNKENGNNSFECYSENHTPSSTNQASDMPQTTQRNARGQKPSSKSPYTKVLQQNNGRHAHRSPLSNCTTAHKTRFGDDEEYTSTRPKGNAAIATTRSSNNSDDKKKEMPVGDSLRDENAAAAGVPPVPCRSKKPAPKPLPKTPKVYEKARQYKREREQKQRVAEVKVDDKSSQQQQKEVDQQEQHNEEQQQQQQQQQQQEQQEECGPEHGGEQMRPRQSKRLVKQGARVRLSLPNAKQKLRAPPQSARGMHPNARVTYLGEPFGTASRILQSASKNCAGRNSPRTRKEEEQRMLRQHLRSMRHCTFAEKLRIFRQAELMYGGMASQMSMRNDGSMGDDEDEVDATEQPQPVSAALGGLRGSVASRGAHKAARTPAHWAEEHDLHSTINDLSELLDVDELIARHSADGSYVSSASSQTSSNQSGVSEGREVFDDIERHFNSANTLATTLIERLRMRASNNSSTLLSGLRQRLGDAEQQIDALKKDKVRLQRQVDDASNENRRVREDLDCLQAQLVKAREAAEACRDKHAEHVHEMKQEWEAERRQLEKQIKLAKRVSGIMLPDPQTMSSTTTTTNTTAATTTAATTAGVELADAATQSNTSTASTGGRVAASTNDSVSSTRSNTECSQQVISEQMEEIENLTRDMRALREKTEAELGALRQELDAKSTLVAELQGQVDETTRERTRAEEDLAQLKKHMATRDEEHQQEIERTRQEHNARETELASLVTALEEELMATTEQVRKEKATLIQALRDKDGERREAVQQVSSLKKQVQLLMEEQEAREREYAERATAAAAAVSVDDSDTGSSGPPHSSSSSSLPSPPPASKATRARGQPDAGSGEEQDAVVKQTPAWRKQDAMLALNSTAAVASTPAPHTAGVAGKKGKKGKCRGKGKKARSDQHSVSAIVGDGGGVVPMTDLAEYRNHLMDMTQRNASTVSAPCFYTNDSIADDTRLGGDNDDDDDVGDDMNESAHHPKVYINPRMREGFFKRMGRRLRRRKDGRGYHHM</sequence>
<evidence type="ECO:0000256" key="1">
    <source>
        <dbReference type="SAM" id="Coils"/>
    </source>
</evidence>
<organism evidence="4">
    <name type="scientific">Salpingoeca rosetta (strain ATCC 50818 / BSB-021)</name>
    <dbReference type="NCBI Taxonomy" id="946362"/>
    <lineage>
        <taxon>Eukaryota</taxon>
        <taxon>Choanoflagellata</taxon>
        <taxon>Craspedida</taxon>
        <taxon>Salpingoecidae</taxon>
        <taxon>Salpingoeca</taxon>
    </lineage>
</organism>
<keyword evidence="4" id="KW-1185">Reference proteome</keyword>
<feature type="compositionally biased region" description="Polar residues" evidence="2">
    <location>
        <begin position="119"/>
        <end position="130"/>
    </location>
</feature>
<reference evidence="3" key="1">
    <citation type="submission" date="2009-08" db="EMBL/GenBank/DDBJ databases">
        <title>Annotation of Salpingoeca rosetta.</title>
        <authorList>
            <consortium name="The Broad Institute Genome Sequencing Platform"/>
            <person name="Russ C."/>
            <person name="Cuomo C."/>
            <person name="Burger G."/>
            <person name="Gray M.W."/>
            <person name="Holland P.W.H."/>
            <person name="King N."/>
            <person name="Lang F.B.F."/>
            <person name="Roger A.J."/>
            <person name="Ruiz-Trillo I."/>
            <person name="Young S.K."/>
            <person name="Zeng Q."/>
            <person name="Gargeya S."/>
            <person name="Alvarado L."/>
            <person name="Berlin A."/>
            <person name="Chapman S.B."/>
            <person name="Chen Z."/>
            <person name="Freedman E."/>
            <person name="Gellesch M."/>
            <person name="Goldberg J."/>
            <person name="Griggs A."/>
            <person name="Gujja S."/>
            <person name="Heilman E."/>
            <person name="Heiman D."/>
            <person name="Howarth C."/>
            <person name="Mehta T."/>
            <person name="Neiman D."/>
            <person name="Pearson M."/>
            <person name="Roberts A."/>
            <person name="Saif S."/>
            <person name="Shea T."/>
            <person name="Shenoy N."/>
            <person name="Sisk P."/>
            <person name="Stolte C."/>
            <person name="Sykes S."/>
            <person name="White J."/>
            <person name="Yandava C."/>
            <person name="Haas B."/>
            <person name="Nusbaum C."/>
            <person name="Birren B."/>
        </authorList>
    </citation>
    <scope>NUCLEOTIDE SEQUENCE [LARGE SCALE GENOMIC DNA]</scope>
    <source>
        <strain evidence="3">ATCC 50818</strain>
    </source>
</reference>
<feature type="region of interest" description="Disordered" evidence="2">
    <location>
        <begin position="1079"/>
        <end position="1114"/>
    </location>
</feature>
<feature type="coiled-coil region" evidence="1">
    <location>
        <begin position="678"/>
        <end position="769"/>
    </location>
</feature>
<feature type="compositionally biased region" description="Basic and acidic residues" evidence="2">
    <location>
        <begin position="358"/>
        <end position="402"/>
    </location>
</feature>
<feature type="compositionally biased region" description="Basic and acidic residues" evidence="2">
    <location>
        <begin position="315"/>
        <end position="332"/>
    </location>
</feature>
<feature type="compositionally biased region" description="Polar residues" evidence="2">
    <location>
        <begin position="159"/>
        <end position="174"/>
    </location>
</feature>
<feature type="compositionally biased region" description="Basic residues" evidence="2">
    <location>
        <begin position="1095"/>
        <end position="1108"/>
    </location>
</feature>
<dbReference type="AlphaFoldDB" id="F2UNM3"/>
<evidence type="ECO:0000256" key="2">
    <source>
        <dbReference type="SAM" id="MobiDB-lite"/>
    </source>
</evidence>
<dbReference type="EMBL" id="GL832984">
    <property type="protein sequence ID" value="EGD79228.1"/>
    <property type="molecule type" value="Genomic_DNA"/>
</dbReference>
<feature type="region of interest" description="Disordered" evidence="2">
    <location>
        <begin position="22"/>
        <end position="73"/>
    </location>
</feature>
<feature type="compositionally biased region" description="Low complexity" evidence="2">
    <location>
        <begin position="1003"/>
        <end position="1032"/>
    </location>
</feature>
<feature type="compositionally biased region" description="Acidic residues" evidence="2">
    <location>
        <begin position="1170"/>
        <end position="1182"/>
    </location>
</feature>
<feature type="region of interest" description="Disordered" evidence="2">
    <location>
        <begin position="119"/>
        <end position="147"/>
    </location>
</feature>
<feature type="compositionally biased region" description="Basic and acidic residues" evidence="2">
    <location>
        <begin position="420"/>
        <end position="429"/>
    </location>
</feature>
<feature type="region of interest" description="Disordered" evidence="2">
    <location>
        <begin position="997"/>
        <end position="1062"/>
    </location>
</feature>
<feature type="compositionally biased region" description="Low complexity" evidence="2">
    <location>
        <begin position="403"/>
        <end position="414"/>
    </location>
</feature>
<feature type="region of interest" description="Disordered" evidence="2">
    <location>
        <begin position="155"/>
        <end position="174"/>
    </location>
</feature>
<feature type="compositionally biased region" description="Low complexity" evidence="2">
    <location>
        <begin position="131"/>
        <end position="141"/>
    </location>
</feature>
<accession>F2UNM3</accession>
<gene>
    <name evidence="3" type="ORF">PTSG_09949</name>
</gene>
<evidence type="ECO:0000313" key="4">
    <source>
        <dbReference type="Proteomes" id="UP000007799"/>
    </source>
</evidence>
<dbReference type="GeneID" id="16069857"/>
<proteinExistence type="predicted"/>
<keyword evidence="1" id="KW-0175">Coiled coil</keyword>